<dbReference type="PANTHER" id="PTHR42655:SF1">
    <property type="entry name" value="GLYCOGEN PHOSPHORYLASE"/>
    <property type="match status" value="1"/>
</dbReference>
<sequence length="1418" mass="159395">MDFNSSPVTLFEVSWEVCNKVGGIHSVVTSKALQAVEHFGEDYFLLGPALKQNPGFEETDEHAWDSLRIGLATRDLKCRLGRWNIPGRPKVILVEFDKRYASNQLLFEMWKNYGVDSLSGGWDYIEPVMFAAACGEVIAAVHESRVEPMQGHSVALFHEWMCAAGLLMVKKLAPGVGTVFTTHATMLGRALAATGRDIYSNMRNINPANEAAALNITAKWSMESTAAREADAFTTVSPITGEESTVFLGRQPDVITTNGLDLRVIPDYSEDRIVPSASRAKIMEAAGRFLRGPLPDHTRIFIISGRYEMHNKGVDIFLDALAQADRNLSGTEASVLVLCMVMGGHTGVNPAAVSGDPAETDNGQPFICTHYVWNAPQDPIINACRRLGLNNRPERRIKVIFVPAMLDGHDGFLNMPYEEILAACDVGFFPSWYEPWGYTPQESAAWAVPTLTTDLSGFGMWAREKMKEAGMDHRGVYVMPRRGMNFEQSAKVLHEKILVASTCAVEDMHSWRGHARALAEKTSWSYFFDNYLKAFSIALTKSETRADHDAGHGALTRVLTASCSATPFLRPIMAVAEVPRELARLRELAQNVWWCWHDYAKALFMALNPQLWEACRNPLRMLEEAWPARFKELMANEEYMDMYHKVMESFDAYMAEPIRSLSQDVTPENPIVYFSTEYGLNESIPIYSGGLGVLSGDHLKSASDMALPLMGIGLLYKSGYFMQEIDSNGRQVAQYPVNNFAQMPIKQMQDAFGEDIYVQLELPGRILFARVWRLQVGRVTLFLMDTDTPRNTDEDRRITDRLYEANRETRLLQEILLGQGGMRLLRTLDIIPSVYHMNEGHSAFMALERVRDCMTQGMDYDEAITRVRSNTLFTTHTPVSAGNESFSLELMGRYFTGMAQSLNLSWQQFIKLGQIEGGDSQSFEMTVLALRLSCWANGVSRLHGIVSRHMWNKLWKGLPTAETPIGHVTNGVHTPSYVGSWMHELLFKHLGSGWMQSQPGADTWDKVDGIPDEAFWAARQNQKEALLDALRKRVPVFAQRFKLDPATRKDMEALLKPETLIIGFARRFAPYKRATLLFADPDRLARILNNPDRPVVLVFSGKAHPADEAGINLIQEVMRMCQDKRFLGRIFFLENYSLAVSRLMSQGCDVWLNTPRRPHEASGTSGMKLPVNGGVNLSISDGWWCEGYNRQNGWTIGPVVTNELPSSEQNDYIDAESLYGLLENAVLPLYFERNQNGLPAQWIAMGKRSLKSLTAMYSSNRMLNDYIRQYYLRAARRRNMLAENDWAACRQLAAWAKDLPARFGTVKVEEMLISGVENNTMICGEPVSVRLHIDIGEMQPEEILAQLVIGRALIDGNFIDKPEILRLESRTSDNGNGGKTYAATYIPTQSGQYRYGVRIMPFHKDLASPLETGLVLWA</sequence>
<dbReference type="InterPro" id="IPR008631">
    <property type="entry name" value="Glycogen_synth"/>
</dbReference>
<dbReference type="SUPFAM" id="SSF53756">
    <property type="entry name" value="UDP-Glycosyltransferase/glycogen phosphorylase"/>
    <property type="match status" value="2"/>
</dbReference>
<feature type="domain" description="DUF3417" evidence="6">
    <location>
        <begin position="578"/>
        <end position="684"/>
    </location>
</feature>
<evidence type="ECO:0000256" key="5">
    <source>
        <dbReference type="ARBA" id="ARBA00022679"/>
    </source>
</evidence>
<dbReference type="InterPro" id="IPR011834">
    <property type="entry name" value="Agluc_phsphrylas"/>
</dbReference>
<dbReference type="InterPro" id="IPR024517">
    <property type="entry name" value="Glycogen_phosphorylase_DUF3417"/>
</dbReference>
<protein>
    <submittedName>
        <fullName evidence="7">Alpha-glucan phosphorylase</fullName>
        <ecNumber evidence="7">2.4.1.1</ecNumber>
        <ecNumber evidence="7">2.4.1.11</ecNumber>
    </submittedName>
</protein>
<dbReference type="EC" id="2.4.1.1" evidence="7"/>
<name>A0A212L8I3_9BACT</name>
<evidence type="ECO:0000313" key="7">
    <source>
        <dbReference type="EMBL" id="SCM73649.1"/>
    </source>
</evidence>
<dbReference type="PANTHER" id="PTHR42655">
    <property type="entry name" value="GLYCOGEN PHOSPHORYLASE"/>
    <property type="match status" value="1"/>
</dbReference>
<dbReference type="NCBIfam" id="TIGR02094">
    <property type="entry name" value="more_P_ylases"/>
    <property type="match status" value="1"/>
</dbReference>
<dbReference type="GO" id="GO:0008184">
    <property type="term" value="F:glycogen phosphorylase activity"/>
    <property type="evidence" value="ECO:0007669"/>
    <property type="project" value="InterPro"/>
</dbReference>
<proteinExistence type="inferred from homology"/>
<dbReference type="GO" id="GO:0005978">
    <property type="term" value="P:glycogen biosynthetic process"/>
    <property type="evidence" value="ECO:0007669"/>
    <property type="project" value="InterPro"/>
</dbReference>
<dbReference type="EC" id="2.4.1.11" evidence="7"/>
<dbReference type="EMBL" id="FMJC01000002">
    <property type="protein sequence ID" value="SCM73649.1"/>
    <property type="molecule type" value="Genomic_DNA"/>
</dbReference>
<accession>A0A212L8I3</accession>
<evidence type="ECO:0000256" key="2">
    <source>
        <dbReference type="ARBA" id="ARBA00006047"/>
    </source>
</evidence>
<dbReference type="Pfam" id="PF05693">
    <property type="entry name" value="Glycogen_syn"/>
    <property type="match status" value="2"/>
</dbReference>
<evidence type="ECO:0000259" key="6">
    <source>
        <dbReference type="Pfam" id="PF11897"/>
    </source>
</evidence>
<evidence type="ECO:0000256" key="4">
    <source>
        <dbReference type="ARBA" id="ARBA00022676"/>
    </source>
</evidence>
<dbReference type="InterPro" id="IPR000811">
    <property type="entry name" value="Glyco_trans_35"/>
</dbReference>
<dbReference type="Gene3D" id="3.40.50.2000">
    <property type="entry name" value="Glycogen Phosphorylase B"/>
    <property type="match status" value="5"/>
</dbReference>
<comment type="similarity">
    <text evidence="2">Belongs to the glycogen phosphorylase family.</text>
</comment>
<dbReference type="RefSeq" id="WP_179980786.1">
    <property type="nucleotide sequence ID" value="NZ_LT608333.1"/>
</dbReference>
<organism evidence="7">
    <name type="scientific">uncultured Desulfovibrio sp</name>
    <dbReference type="NCBI Taxonomy" id="167968"/>
    <lineage>
        <taxon>Bacteria</taxon>
        <taxon>Pseudomonadati</taxon>
        <taxon>Thermodesulfobacteriota</taxon>
        <taxon>Desulfovibrionia</taxon>
        <taxon>Desulfovibrionales</taxon>
        <taxon>Desulfovibrionaceae</taxon>
        <taxon>Desulfovibrio</taxon>
        <taxon>environmental samples</taxon>
    </lineage>
</organism>
<dbReference type="GO" id="GO:0030170">
    <property type="term" value="F:pyridoxal phosphate binding"/>
    <property type="evidence" value="ECO:0007669"/>
    <property type="project" value="InterPro"/>
</dbReference>
<keyword evidence="5 7" id="KW-0808">Transferase</keyword>
<dbReference type="InterPro" id="IPR052182">
    <property type="entry name" value="Glycogen/Maltodextrin_Phosph"/>
</dbReference>
<evidence type="ECO:0000256" key="3">
    <source>
        <dbReference type="ARBA" id="ARBA00022533"/>
    </source>
</evidence>
<evidence type="ECO:0000256" key="1">
    <source>
        <dbReference type="ARBA" id="ARBA00001275"/>
    </source>
</evidence>
<dbReference type="Pfam" id="PF00343">
    <property type="entry name" value="Phosphorylase"/>
    <property type="match status" value="1"/>
</dbReference>
<gene>
    <name evidence="7" type="ORF">KL86DES1_21437</name>
</gene>
<comment type="catalytic activity">
    <reaction evidence="1">
        <text>[(1-&gt;4)-alpha-D-glucosyl](n) + phosphate = [(1-&gt;4)-alpha-D-glucosyl](n-1) + alpha-D-glucose 1-phosphate</text>
        <dbReference type="Rhea" id="RHEA:41732"/>
        <dbReference type="Rhea" id="RHEA-COMP:9584"/>
        <dbReference type="Rhea" id="RHEA-COMP:9586"/>
        <dbReference type="ChEBI" id="CHEBI:15444"/>
        <dbReference type="ChEBI" id="CHEBI:43474"/>
        <dbReference type="ChEBI" id="CHEBI:58601"/>
        <dbReference type="EC" id="2.4.1.1"/>
    </reaction>
</comment>
<keyword evidence="4 7" id="KW-0328">Glycosyltransferase</keyword>
<dbReference type="GO" id="GO:0004373">
    <property type="term" value="F:alpha-1,4-glucan glucosyltransferase (UDP-glucose donor) activity"/>
    <property type="evidence" value="ECO:0007669"/>
    <property type="project" value="UniProtKB-EC"/>
</dbReference>
<dbReference type="Pfam" id="PF11897">
    <property type="entry name" value="DUF3417"/>
    <property type="match status" value="1"/>
</dbReference>
<reference evidence="7" key="1">
    <citation type="submission" date="2016-08" db="EMBL/GenBank/DDBJ databases">
        <authorList>
            <person name="Seilhamer J.J."/>
        </authorList>
    </citation>
    <scope>NUCLEOTIDE SEQUENCE</scope>
    <source>
        <strain evidence="7">86-1</strain>
    </source>
</reference>
<keyword evidence="3" id="KW-0021">Allosteric enzyme</keyword>